<keyword evidence="2" id="KW-1185">Reference proteome</keyword>
<reference evidence="1 2" key="1">
    <citation type="submission" date="2016-11" db="EMBL/GenBank/DDBJ databases">
        <authorList>
            <person name="Jaros S."/>
            <person name="Januszkiewicz K."/>
            <person name="Wedrychowicz H."/>
        </authorList>
    </citation>
    <scope>NUCLEOTIDE SEQUENCE [LARGE SCALE GENOMIC DNA]</scope>
    <source>
        <strain evidence="1 2">DSM 3090</strain>
    </source>
</reference>
<evidence type="ECO:0000313" key="2">
    <source>
        <dbReference type="Proteomes" id="UP000183952"/>
    </source>
</evidence>
<evidence type="ECO:0000313" key="1">
    <source>
        <dbReference type="EMBL" id="SHJ89459.1"/>
    </source>
</evidence>
<dbReference type="Proteomes" id="UP000183952">
    <property type="component" value="Unassembled WGS sequence"/>
</dbReference>
<dbReference type="AlphaFoldDB" id="A0A1M6N170"/>
<dbReference type="EMBL" id="FRAD01000009">
    <property type="protein sequence ID" value="SHJ89459.1"/>
    <property type="molecule type" value="Genomic_DNA"/>
</dbReference>
<sequence length="169" mass="19151">MVNSNRFNKIVNNNMVIGDLTCKSATALVYLRKVLDEKKLFSGSDAEKFSIDVNKNSGFCEFSIVVDKAKRKIMLEANILSFKDTYVDEIVDIVNEANNELENGFCSVINNNVIYNLRDSFGSSIDNSDIAETAYCFFDAFENDYIILMQGAFCDMAMVVEKEFLFPIF</sequence>
<organism evidence="1 2">
    <name type="scientific">Hathewaya proteolytica DSM 3090</name>
    <dbReference type="NCBI Taxonomy" id="1121331"/>
    <lineage>
        <taxon>Bacteria</taxon>
        <taxon>Bacillati</taxon>
        <taxon>Bacillota</taxon>
        <taxon>Clostridia</taxon>
        <taxon>Eubacteriales</taxon>
        <taxon>Clostridiaceae</taxon>
        <taxon>Hathewaya</taxon>
    </lineage>
</organism>
<accession>A0A1M6N170</accession>
<name>A0A1M6N170_9CLOT</name>
<protein>
    <submittedName>
        <fullName evidence="1">Uncharacterized protein</fullName>
    </submittedName>
</protein>
<proteinExistence type="predicted"/>
<gene>
    <name evidence="1" type="ORF">SAMN02745248_01218</name>
</gene>
<dbReference type="RefSeq" id="WP_072903242.1">
    <property type="nucleotide sequence ID" value="NZ_FRAD01000009.1"/>
</dbReference>
<dbReference type="STRING" id="1121331.SAMN02745248_01218"/>